<dbReference type="PROSITE" id="PS51118">
    <property type="entry name" value="HTH_HXLR"/>
    <property type="match status" value="1"/>
</dbReference>
<dbReference type="Gene3D" id="1.10.10.10">
    <property type="entry name" value="Winged helix-like DNA-binding domain superfamily/Winged helix DNA-binding domain"/>
    <property type="match status" value="1"/>
</dbReference>
<evidence type="ECO:0000256" key="1">
    <source>
        <dbReference type="ARBA" id="ARBA00023015"/>
    </source>
</evidence>
<evidence type="ECO:0000256" key="3">
    <source>
        <dbReference type="ARBA" id="ARBA00023163"/>
    </source>
</evidence>
<evidence type="ECO:0000313" key="7">
    <source>
        <dbReference type="Proteomes" id="UP000825078"/>
    </source>
</evidence>
<gene>
    <name evidence="6" type="ORF">TUM17379_36390</name>
</gene>
<dbReference type="PANTHER" id="PTHR33204:SF29">
    <property type="entry name" value="TRANSCRIPTIONAL REGULATOR"/>
    <property type="match status" value="1"/>
</dbReference>
<dbReference type="EMBL" id="AP024613">
    <property type="protein sequence ID" value="BCV46621.1"/>
    <property type="molecule type" value="Genomic_DNA"/>
</dbReference>
<sequence>MSTAESSQKTSLTAAPSYELGSSEPCPMVSFVNLISGKWAIPILYRLIVIDSPVRFSELQRAVAPITQKELTRQLRLFERRKLVQRKVYAEVPPRVEYRITPLGKSLKPTLDSLADWMRTKGADLADDS</sequence>
<dbReference type="RefSeq" id="WP_083390350.1">
    <property type="nucleotide sequence ID" value="NZ_AP024613.1"/>
</dbReference>
<reference evidence="6" key="1">
    <citation type="submission" date="2021-05" db="EMBL/GenBank/DDBJ databases">
        <title>Molecular characterization for Shewanella algae harboring chromosomal blaOXA-55-like strains isolated from clinical and environment sample.</title>
        <authorList>
            <person name="Ohama Y."/>
            <person name="Aoki K."/>
            <person name="Harada S."/>
            <person name="Moriya K."/>
            <person name="Ishii Y."/>
            <person name="Tateda K."/>
        </authorList>
    </citation>
    <scope>NUCLEOTIDE SEQUENCE</scope>
    <source>
        <strain evidence="6">TUM17379</strain>
    </source>
</reference>
<dbReference type="GO" id="GO:0003677">
    <property type="term" value="F:DNA binding"/>
    <property type="evidence" value="ECO:0007669"/>
    <property type="project" value="UniProtKB-KW"/>
</dbReference>
<feature type="compositionally biased region" description="Polar residues" evidence="4">
    <location>
        <begin position="1"/>
        <end position="14"/>
    </location>
</feature>
<dbReference type="AlphaFoldDB" id="A0AAD1NPL0"/>
<accession>A0AAD1NPL0</accession>
<dbReference type="PANTHER" id="PTHR33204">
    <property type="entry name" value="TRANSCRIPTIONAL REGULATOR, MARR FAMILY"/>
    <property type="match status" value="1"/>
</dbReference>
<feature type="domain" description="HTH hxlR-type" evidence="5">
    <location>
        <begin position="26"/>
        <end position="126"/>
    </location>
</feature>
<dbReference type="Pfam" id="PF01638">
    <property type="entry name" value="HxlR"/>
    <property type="match status" value="1"/>
</dbReference>
<organism evidence="6 7">
    <name type="scientific">Shewanella algae</name>
    <dbReference type="NCBI Taxonomy" id="38313"/>
    <lineage>
        <taxon>Bacteria</taxon>
        <taxon>Pseudomonadati</taxon>
        <taxon>Pseudomonadota</taxon>
        <taxon>Gammaproteobacteria</taxon>
        <taxon>Alteromonadales</taxon>
        <taxon>Shewanellaceae</taxon>
        <taxon>Shewanella</taxon>
    </lineage>
</organism>
<keyword evidence="2" id="KW-0238">DNA-binding</keyword>
<protein>
    <submittedName>
        <fullName evidence="6">HxlR family transcriptional regulator</fullName>
    </submittedName>
</protein>
<dbReference type="InterPro" id="IPR036390">
    <property type="entry name" value="WH_DNA-bd_sf"/>
</dbReference>
<proteinExistence type="predicted"/>
<dbReference type="InterPro" id="IPR036388">
    <property type="entry name" value="WH-like_DNA-bd_sf"/>
</dbReference>
<feature type="region of interest" description="Disordered" evidence="4">
    <location>
        <begin position="1"/>
        <end position="21"/>
    </location>
</feature>
<keyword evidence="3" id="KW-0804">Transcription</keyword>
<dbReference type="SUPFAM" id="SSF46785">
    <property type="entry name" value="Winged helix' DNA-binding domain"/>
    <property type="match status" value="1"/>
</dbReference>
<name>A0AAD1NPL0_9GAMM</name>
<evidence type="ECO:0000256" key="4">
    <source>
        <dbReference type="SAM" id="MobiDB-lite"/>
    </source>
</evidence>
<evidence type="ECO:0000259" key="5">
    <source>
        <dbReference type="PROSITE" id="PS51118"/>
    </source>
</evidence>
<evidence type="ECO:0000313" key="6">
    <source>
        <dbReference type="EMBL" id="BCV46621.1"/>
    </source>
</evidence>
<dbReference type="Proteomes" id="UP000825078">
    <property type="component" value="Chromosome"/>
</dbReference>
<dbReference type="InterPro" id="IPR002577">
    <property type="entry name" value="HTH_HxlR"/>
</dbReference>
<keyword evidence="1" id="KW-0805">Transcription regulation</keyword>
<evidence type="ECO:0000256" key="2">
    <source>
        <dbReference type="ARBA" id="ARBA00023125"/>
    </source>
</evidence>